<evidence type="ECO:0000313" key="8">
    <source>
        <dbReference type="EMBL" id="KAF2011193.1"/>
    </source>
</evidence>
<gene>
    <name evidence="8" type="ORF">BU24DRAFT_454667</name>
</gene>
<evidence type="ECO:0000256" key="3">
    <source>
        <dbReference type="ARBA" id="ARBA00023125"/>
    </source>
</evidence>
<feature type="region of interest" description="Disordered" evidence="6">
    <location>
        <begin position="1"/>
        <end position="47"/>
    </location>
</feature>
<dbReference type="Pfam" id="PF04082">
    <property type="entry name" value="Fungal_trans"/>
    <property type="match status" value="1"/>
</dbReference>
<dbReference type="CDD" id="cd12148">
    <property type="entry name" value="fungal_TF_MHR"/>
    <property type="match status" value="1"/>
</dbReference>
<keyword evidence="1" id="KW-0862">Zinc</keyword>
<dbReference type="OrthoDB" id="424974at2759"/>
<keyword evidence="5" id="KW-0539">Nucleus</keyword>
<evidence type="ECO:0000259" key="7">
    <source>
        <dbReference type="SMART" id="SM00906"/>
    </source>
</evidence>
<dbReference type="PANTHER" id="PTHR47171:SF4">
    <property type="entry name" value="ACETAMIDASE REGULATORY PROTEIN"/>
    <property type="match status" value="1"/>
</dbReference>
<accession>A0A6A5XE81</accession>
<dbReference type="InterPro" id="IPR007219">
    <property type="entry name" value="XnlR_reg_dom"/>
</dbReference>
<evidence type="ECO:0000256" key="5">
    <source>
        <dbReference type="ARBA" id="ARBA00023242"/>
    </source>
</evidence>
<organism evidence="8 9">
    <name type="scientific">Aaosphaeria arxii CBS 175.79</name>
    <dbReference type="NCBI Taxonomy" id="1450172"/>
    <lineage>
        <taxon>Eukaryota</taxon>
        <taxon>Fungi</taxon>
        <taxon>Dikarya</taxon>
        <taxon>Ascomycota</taxon>
        <taxon>Pezizomycotina</taxon>
        <taxon>Dothideomycetes</taxon>
        <taxon>Pleosporomycetidae</taxon>
        <taxon>Pleosporales</taxon>
        <taxon>Pleosporales incertae sedis</taxon>
        <taxon>Aaosphaeria</taxon>
    </lineage>
</organism>
<dbReference type="SMART" id="SM00906">
    <property type="entry name" value="Fungal_trans"/>
    <property type="match status" value="1"/>
</dbReference>
<dbReference type="GO" id="GO:0006351">
    <property type="term" value="P:DNA-templated transcription"/>
    <property type="evidence" value="ECO:0007669"/>
    <property type="project" value="InterPro"/>
</dbReference>
<dbReference type="InterPro" id="IPR052073">
    <property type="entry name" value="Amide_Lactam_Regulators"/>
</dbReference>
<keyword evidence="9" id="KW-1185">Reference proteome</keyword>
<keyword evidence="3" id="KW-0238">DNA-binding</keyword>
<evidence type="ECO:0000313" key="9">
    <source>
        <dbReference type="Proteomes" id="UP000799778"/>
    </source>
</evidence>
<dbReference type="GO" id="GO:0003677">
    <property type="term" value="F:DNA binding"/>
    <property type="evidence" value="ECO:0007669"/>
    <property type="project" value="UniProtKB-KW"/>
</dbReference>
<evidence type="ECO:0000256" key="1">
    <source>
        <dbReference type="ARBA" id="ARBA00022833"/>
    </source>
</evidence>
<dbReference type="GO" id="GO:0008270">
    <property type="term" value="F:zinc ion binding"/>
    <property type="evidence" value="ECO:0007669"/>
    <property type="project" value="InterPro"/>
</dbReference>
<dbReference type="Proteomes" id="UP000799778">
    <property type="component" value="Unassembled WGS sequence"/>
</dbReference>
<keyword evidence="4" id="KW-0804">Transcription</keyword>
<evidence type="ECO:0000256" key="2">
    <source>
        <dbReference type="ARBA" id="ARBA00023015"/>
    </source>
</evidence>
<evidence type="ECO:0000256" key="6">
    <source>
        <dbReference type="SAM" id="MobiDB-lite"/>
    </source>
</evidence>
<dbReference type="GeneID" id="54288728"/>
<dbReference type="EMBL" id="ML978075">
    <property type="protein sequence ID" value="KAF2011193.1"/>
    <property type="molecule type" value="Genomic_DNA"/>
</dbReference>
<sequence>MDQSRKQASGSALAQGLGQAEKPRKNGRACTNCRDRKPKKLRTAATQPPDVALVNFANLNTTNEDQDFSSTISRETPELGTQSEENGQLARGNIADFLDQEELRTGEIDHIGRNLFIGTEVSNFNYLVRQGSSNARYDHCFHFTNRQFHPKYTSFDSDALPEEALKLPSKALADRLLHAYFVHVNRGWPIVDEDLSMARYRNHDPQNPLALSLLNAMMLVGAHVLSANDEDMKGLKSVFYRRAKLLIDHRIDQDRTAYIQTAILMTWHSDGLEDLMANAWYWIGTACRVAYGLGIHRDCTPSILYDVHKRTWIRLWWILFQFDTILSTALGRPQAINIEESDVPELETTHFEGIPKAEVNFVIHHTRLCKIISEVTKQRWALRASFEAQADATRAADEKLAHFLTHLPLDLRPSSPARSVWQATLSFTYNNFALLLHRPPPKIGLHGPTTGSISSAAICSDAALSITSRMEEVKSMESTSHVWGMSIYALFTAIVYASTSLGTENSLITAKSVSMFESLFTSLHDLSYYWQLALSLRSLYEQRLRKIKRQKQQLNTRAVAHGSASIHSGDPVSLDTRAVDGADQGQEVANAPDTHPLCESYFGDFGEETDFLLNDILLENLMFHDNSSIGNLIDL</sequence>
<dbReference type="PANTHER" id="PTHR47171">
    <property type="entry name" value="FARA-RELATED"/>
    <property type="match status" value="1"/>
</dbReference>
<proteinExistence type="predicted"/>
<keyword evidence="2" id="KW-0805">Transcription regulation</keyword>
<protein>
    <recommendedName>
        <fullName evidence="7">Xylanolytic transcriptional activator regulatory domain-containing protein</fullName>
    </recommendedName>
</protein>
<feature type="compositionally biased region" description="Polar residues" evidence="6">
    <location>
        <begin position="1"/>
        <end position="12"/>
    </location>
</feature>
<dbReference type="RefSeq" id="XP_033379532.1">
    <property type="nucleotide sequence ID" value="XM_033531331.1"/>
</dbReference>
<reference evidence="8" key="1">
    <citation type="journal article" date="2020" name="Stud. Mycol.">
        <title>101 Dothideomycetes genomes: a test case for predicting lifestyles and emergence of pathogens.</title>
        <authorList>
            <person name="Haridas S."/>
            <person name="Albert R."/>
            <person name="Binder M."/>
            <person name="Bloem J."/>
            <person name="Labutti K."/>
            <person name="Salamov A."/>
            <person name="Andreopoulos B."/>
            <person name="Baker S."/>
            <person name="Barry K."/>
            <person name="Bills G."/>
            <person name="Bluhm B."/>
            <person name="Cannon C."/>
            <person name="Castanera R."/>
            <person name="Culley D."/>
            <person name="Daum C."/>
            <person name="Ezra D."/>
            <person name="Gonzalez J."/>
            <person name="Henrissat B."/>
            <person name="Kuo A."/>
            <person name="Liang C."/>
            <person name="Lipzen A."/>
            <person name="Lutzoni F."/>
            <person name="Magnuson J."/>
            <person name="Mondo S."/>
            <person name="Nolan M."/>
            <person name="Ohm R."/>
            <person name="Pangilinan J."/>
            <person name="Park H.-J."/>
            <person name="Ramirez L."/>
            <person name="Alfaro M."/>
            <person name="Sun H."/>
            <person name="Tritt A."/>
            <person name="Yoshinaga Y."/>
            <person name="Zwiers L.-H."/>
            <person name="Turgeon B."/>
            <person name="Goodwin S."/>
            <person name="Spatafora J."/>
            <person name="Crous P."/>
            <person name="Grigoriev I."/>
        </authorList>
    </citation>
    <scope>NUCLEOTIDE SEQUENCE</scope>
    <source>
        <strain evidence="8">CBS 175.79</strain>
    </source>
</reference>
<name>A0A6A5XE81_9PLEO</name>
<dbReference type="AlphaFoldDB" id="A0A6A5XE81"/>
<evidence type="ECO:0000256" key="4">
    <source>
        <dbReference type="ARBA" id="ARBA00023163"/>
    </source>
</evidence>
<feature type="domain" description="Xylanolytic transcriptional activator regulatory" evidence="7">
    <location>
        <begin position="279"/>
        <end position="352"/>
    </location>
</feature>